<reference evidence="3" key="1">
    <citation type="submission" date="2016-05" db="EMBL/GenBank/DDBJ databases">
        <title>Comparative genomics of biotechnologically important yeasts.</title>
        <authorList>
            <consortium name="DOE Joint Genome Institute"/>
            <person name="Riley R."/>
            <person name="Haridas S."/>
            <person name="Wolfe K.H."/>
            <person name="Lopes M.R."/>
            <person name="Hittinger C.T."/>
            <person name="Goker M."/>
            <person name="Salamov A."/>
            <person name="Wisecaver J."/>
            <person name="Long T.M."/>
            <person name="Aerts A.L."/>
            <person name="Barry K."/>
            <person name="Choi C."/>
            <person name="Clum A."/>
            <person name="Coughlan A.Y."/>
            <person name="Deshpande S."/>
            <person name="Douglass A.P."/>
            <person name="Hanson S.J."/>
            <person name="Klenk H.-P."/>
            <person name="Labutti K."/>
            <person name="Lapidus A."/>
            <person name="Lindquist E."/>
            <person name="Lipzen A."/>
            <person name="Meier-Kolthoff J.P."/>
            <person name="Ohm R.A."/>
            <person name="Otillar R.P."/>
            <person name="Pangilinan J."/>
            <person name="Peng Y."/>
            <person name="Rokas A."/>
            <person name="Rosa C.A."/>
            <person name="Scheuner C."/>
            <person name="Sibirny A.A."/>
            <person name="Slot J.C."/>
            <person name="Stielow J.B."/>
            <person name="Sun H."/>
            <person name="Kurtzman C.P."/>
            <person name="Blackwell M."/>
            <person name="Grigoriev I.V."/>
            <person name="Jeffries T.W."/>
        </authorList>
    </citation>
    <scope>NUCLEOTIDE SEQUENCE [LARGE SCALE GENOMIC DNA]</scope>
    <source>
        <strain evidence="3">NRRL Y-1933</strain>
    </source>
</reference>
<sequence length="277" mass="30921">MSTEKSDNPKEKGGPSKGSLKEAAQKRRQVFKPILDNPYTQSNLWPEVRPQDATNIEQLLCLHLSPLGRFNEALKESKSKSIDKDRGLLPDQPSIASEMTIGFNSTVKALEEQASVHRMKLKNTKKHKESDNTTKKAYIKYVFVAKSDIRPPLLIQSFPTLAFTASKSAEDRVKLVELPKGAMNRLSDSLKIPSTSIIGMTKNVKEAGSLYNMIESNITDVKVPWLESLFDNPENLRPLFHKPALKVLATSAPIASKKNKKDNKEKDSQMNSSSKSK</sequence>
<dbReference type="Pfam" id="PF08228">
    <property type="entry name" value="RNase_P_pop3"/>
    <property type="match status" value="1"/>
</dbReference>
<dbReference type="RefSeq" id="XP_020075450.1">
    <property type="nucleotide sequence ID" value="XM_020221446.1"/>
</dbReference>
<dbReference type="PANTHER" id="PTHR28272">
    <property type="entry name" value="RIBONUCLEASES P/MRP PROTEIN SUBUNIT POP3"/>
    <property type="match status" value="1"/>
</dbReference>
<dbReference type="AlphaFoldDB" id="A0A1E4RGJ6"/>
<dbReference type="Proteomes" id="UP000095085">
    <property type="component" value="Unassembled WGS sequence"/>
</dbReference>
<protein>
    <submittedName>
        <fullName evidence="2">Uncharacterized protein</fullName>
    </submittedName>
</protein>
<feature type="compositionally biased region" description="Basic and acidic residues" evidence="1">
    <location>
        <begin position="1"/>
        <end position="25"/>
    </location>
</feature>
<name>A0A1E4RGJ6_9ASCO</name>
<dbReference type="GO" id="GO:0034965">
    <property type="term" value="P:intronic box C/D snoRNA processing"/>
    <property type="evidence" value="ECO:0007669"/>
    <property type="project" value="TreeGrafter"/>
</dbReference>
<dbReference type="GO" id="GO:0004526">
    <property type="term" value="F:ribonuclease P activity"/>
    <property type="evidence" value="ECO:0007669"/>
    <property type="project" value="TreeGrafter"/>
</dbReference>
<dbReference type="GeneID" id="30995995"/>
<accession>A0A1E4RGJ6</accession>
<evidence type="ECO:0000256" key="1">
    <source>
        <dbReference type="SAM" id="MobiDB-lite"/>
    </source>
</evidence>
<dbReference type="GO" id="GO:0005655">
    <property type="term" value="C:nucleolar ribonuclease P complex"/>
    <property type="evidence" value="ECO:0007669"/>
    <property type="project" value="TreeGrafter"/>
</dbReference>
<proteinExistence type="predicted"/>
<dbReference type="EMBL" id="KV454542">
    <property type="protein sequence ID" value="ODV66383.1"/>
    <property type="molecule type" value="Genomic_DNA"/>
</dbReference>
<dbReference type="InterPro" id="IPR013241">
    <property type="entry name" value="RNase_P_Pop3"/>
</dbReference>
<feature type="region of interest" description="Disordered" evidence="1">
    <location>
        <begin position="1"/>
        <end position="37"/>
    </location>
</feature>
<dbReference type="PANTHER" id="PTHR28272:SF1">
    <property type="entry name" value="RIBONUCLEASES P_MRP PROTEIN SUBUNIT POP3"/>
    <property type="match status" value="1"/>
</dbReference>
<gene>
    <name evidence="2" type="ORF">HYPBUDRAFT_153255</name>
</gene>
<dbReference type="GO" id="GO:0008033">
    <property type="term" value="P:tRNA processing"/>
    <property type="evidence" value="ECO:0007669"/>
    <property type="project" value="InterPro"/>
</dbReference>
<evidence type="ECO:0000313" key="3">
    <source>
        <dbReference type="Proteomes" id="UP000095085"/>
    </source>
</evidence>
<dbReference type="GO" id="GO:0005829">
    <property type="term" value="C:cytosol"/>
    <property type="evidence" value="ECO:0007669"/>
    <property type="project" value="TreeGrafter"/>
</dbReference>
<dbReference type="STRING" id="984485.A0A1E4RGJ6"/>
<dbReference type="GO" id="GO:0000171">
    <property type="term" value="F:ribonuclease MRP activity"/>
    <property type="evidence" value="ECO:0007669"/>
    <property type="project" value="TreeGrafter"/>
</dbReference>
<dbReference type="GO" id="GO:0006364">
    <property type="term" value="P:rRNA processing"/>
    <property type="evidence" value="ECO:0007669"/>
    <property type="project" value="InterPro"/>
</dbReference>
<feature type="region of interest" description="Disordered" evidence="1">
    <location>
        <begin position="251"/>
        <end position="277"/>
    </location>
</feature>
<organism evidence="2 3">
    <name type="scientific">Hyphopichia burtonii NRRL Y-1933</name>
    <dbReference type="NCBI Taxonomy" id="984485"/>
    <lineage>
        <taxon>Eukaryota</taxon>
        <taxon>Fungi</taxon>
        <taxon>Dikarya</taxon>
        <taxon>Ascomycota</taxon>
        <taxon>Saccharomycotina</taxon>
        <taxon>Pichiomycetes</taxon>
        <taxon>Debaryomycetaceae</taxon>
        <taxon>Hyphopichia</taxon>
    </lineage>
</organism>
<dbReference type="OrthoDB" id="20109at2759"/>
<keyword evidence="3" id="KW-1185">Reference proteome</keyword>
<dbReference type="GO" id="GO:0000172">
    <property type="term" value="C:ribonuclease MRP complex"/>
    <property type="evidence" value="ECO:0007669"/>
    <property type="project" value="TreeGrafter"/>
</dbReference>
<evidence type="ECO:0000313" key="2">
    <source>
        <dbReference type="EMBL" id="ODV66383.1"/>
    </source>
</evidence>